<proteinExistence type="predicted"/>
<keyword evidence="1" id="KW-0677">Repeat</keyword>
<dbReference type="SUPFAM" id="SSF49854">
    <property type="entry name" value="Spermadhesin, CUB domain"/>
    <property type="match status" value="1"/>
</dbReference>
<dbReference type="InterPro" id="IPR035914">
    <property type="entry name" value="Sperma_CUB_dom_sf"/>
</dbReference>
<feature type="domain" description="CUB" evidence="5">
    <location>
        <begin position="3"/>
        <end position="119"/>
    </location>
</feature>
<sequence>GVCHGLCTYYSTSDVIRHGVIINSPGYPQAHYNNDEWICWQFESIFTSLSIRIKSIDLERDHDWLQIYDGSSYQSVTKLTGHHREVNRVINVKSNTMRVIFTSDNTTTDWGFQACVCLASSKCDCHWLSESGSKDWSSREDEDNTNGLLLSTNGIIGICLCIGIPLLMIAIFCIYSKCSKSGQVAPEQRTGASPIESPKPAFVLYTSPPPYSEPVPPPSYEEAVDDERGHFQTGYPMMATQHRTQPSGNGGNVNRDEGCNPSSDSGIVFMSPPDLPTSPCPGYDLPHNHTWLVTAYQSTCQESNVGHSTRTCNDSNVTMVQS</sequence>
<keyword evidence="4" id="KW-0472">Membrane</keyword>
<protein>
    <recommendedName>
        <fullName evidence="5">CUB domain-containing protein</fullName>
    </recommendedName>
</protein>
<dbReference type="Gene3D" id="2.60.120.290">
    <property type="entry name" value="Spermadhesin, CUB domain"/>
    <property type="match status" value="1"/>
</dbReference>
<gene>
    <name evidence="6" type="ORF">LSH36_407g02022</name>
</gene>
<dbReference type="PANTHER" id="PTHR24251">
    <property type="entry name" value="OVOCHYMASE-RELATED"/>
    <property type="match status" value="1"/>
</dbReference>
<evidence type="ECO:0000313" key="6">
    <source>
        <dbReference type="EMBL" id="KAK2150388.1"/>
    </source>
</evidence>
<organism evidence="6 7">
    <name type="scientific">Paralvinella palmiformis</name>
    <dbReference type="NCBI Taxonomy" id="53620"/>
    <lineage>
        <taxon>Eukaryota</taxon>
        <taxon>Metazoa</taxon>
        <taxon>Spiralia</taxon>
        <taxon>Lophotrochozoa</taxon>
        <taxon>Annelida</taxon>
        <taxon>Polychaeta</taxon>
        <taxon>Sedentaria</taxon>
        <taxon>Canalipalpata</taxon>
        <taxon>Terebellida</taxon>
        <taxon>Terebelliformia</taxon>
        <taxon>Alvinellidae</taxon>
        <taxon>Paralvinella</taxon>
    </lineage>
</organism>
<dbReference type="PROSITE" id="PS01180">
    <property type="entry name" value="CUB"/>
    <property type="match status" value="1"/>
</dbReference>
<comment type="caution">
    <text evidence="6">The sequence shown here is derived from an EMBL/GenBank/DDBJ whole genome shotgun (WGS) entry which is preliminary data.</text>
</comment>
<keyword evidence="2" id="KW-1015">Disulfide bond</keyword>
<dbReference type="Proteomes" id="UP001208570">
    <property type="component" value="Unassembled WGS sequence"/>
</dbReference>
<dbReference type="InterPro" id="IPR000859">
    <property type="entry name" value="CUB_dom"/>
</dbReference>
<comment type="caution">
    <text evidence="3">Lacks conserved residue(s) required for the propagation of feature annotation.</text>
</comment>
<evidence type="ECO:0000256" key="4">
    <source>
        <dbReference type="SAM" id="Phobius"/>
    </source>
</evidence>
<dbReference type="AlphaFoldDB" id="A0AAD9JCW5"/>
<feature type="non-terminal residue" evidence="6">
    <location>
        <position position="1"/>
    </location>
</feature>
<dbReference type="Pfam" id="PF00431">
    <property type="entry name" value="CUB"/>
    <property type="match status" value="1"/>
</dbReference>
<evidence type="ECO:0000256" key="1">
    <source>
        <dbReference type="ARBA" id="ARBA00022737"/>
    </source>
</evidence>
<evidence type="ECO:0000259" key="5">
    <source>
        <dbReference type="PROSITE" id="PS01180"/>
    </source>
</evidence>
<dbReference type="CDD" id="cd00041">
    <property type="entry name" value="CUB"/>
    <property type="match status" value="1"/>
</dbReference>
<evidence type="ECO:0000256" key="2">
    <source>
        <dbReference type="ARBA" id="ARBA00023157"/>
    </source>
</evidence>
<evidence type="ECO:0000256" key="3">
    <source>
        <dbReference type="PROSITE-ProRule" id="PRU00059"/>
    </source>
</evidence>
<keyword evidence="4" id="KW-1133">Transmembrane helix</keyword>
<dbReference type="EMBL" id="JAODUP010000407">
    <property type="protein sequence ID" value="KAK2150388.1"/>
    <property type="molecule type" value="Genomic_DNA"/>
</dbReference>
<feature type="transmembrane region" description="Helical" evidence="4">
    <location>
        <begin position="154"/>
        <end position="175"/>
    </location>
</feature>
<dbReference type="SMART" id="SM00042">
    <property type="entry name" value="CUB"/>
    <property type="match status" value="1"/>
</dbReference>
<keyword evidence="4" id="KW-0812">Transmembrane</keyword>
<accession>A0AAD9JCW5</accession>
<keyword evidence="7" id="KW-1185">Reference proteome</keyword>
<reference evidence="6" key="1">
    <citation type="journal article" date="2023" name="Mol. Biol. Evol.">
        <title>Third-Generation Sequencing Reveals the Adaptive Role of the Epigenome in Three Deep-Sea Polychaetes.</title>
        <authorList>
            <person name="Perez M."/>
            <person name="Aroh O."/>
            <person name="Sun Y."/>
            <person name="Lan Y."/>
            <person name="Juniper S.K."/>
            <person name="Young C.R."/>
            <person name="Angers B."/>
            <person name="Qian P.Y."/>
        </authorList>
    </citation>
    <scope>NUCLEOTIDE SEQUENCE</scope>
    <source>
        <strain evidence="6">P08H-3</strain>
    </source>
</reference>
<name>A0AAD9JCW5_9ANNE</name>
<evidence type="ECO:0000313" key="7">
    <source>
        <dbReference type="Proteomes" id="UP001208570"/>
    </source>
</evidence>